<accession>M5IH94</accession>
<comment type="caution">
    <text evidence="1">The sequence shown here is derived from an EMBL/GenBank/DDBJ whole genome shotgun (WGS) entry which is preliminary data.</text>
</comment>
<organism evidence="1 2">
    <name type="scientific">Campylobacter showae CSUNSWCD</name>
    <dbReference type="NCBI Taxonomy" id="1244083"/>
    <lineage>
        <taxon>Bacteria</taxon>
        <taxon>Pseudomonadati</taxon>
        <taxon>Campylobacterota</taxon>
        <taxon>Epsilonproteobacteria</taxon>
        <taxon>Campylobacterales</taxon>
        <taxon>Campylobacteraceae</taxon>
        <taxon>Campylobacter</taxon>
    </lineage>
</organism>
<dbReference type="PATRIC" id="fig|1244083.3.peg.595"/>
<dbReference type="Proteomes" id="UP000011939">
    <property type="component" value="Unassembled WGS sequence"/>
</dbReference>
<dbReference type="AlphaFoldDB" id="M5IH94"/>
<sequence length="42" mass="4890">MSYLKPRKIFINFPFVKFAAASATNLQKISAMFRFSTNLFKN</sequence>
<proteinExistence type="predicted"/>
<name>M5IH94_9BACT</name>
<reference evidence="1 2" key="1">
    <citation type="journal article" date="2013" name="Genome Announc.">
        <title>Genome Sequence of Campylobacter showae UNSWCD, Isolated from a Patient with Crohn's Disease.</title>
        <authorList>
            <person name="Tay A.P."/>
            <person name="Kaakoush N.O."/>
            <person name="Deshpande N.P."/>
            <person name="Chen Z."/>
            <person name="Mitchell H."/>
            <person name="Wilkins M.R."/>
        </authorList>
    </citation>
    <scope>NUCLEOTIDE SEQUENCE [LARGE SCALE GENOMIC DNA]</scope>
    <source>
        <strain evidence="1 2">CSUNSWCD</strain>
    </source>
</reference>
<dbReference type="EMBL" id="AMZQ01000002">
    <property type="protein sequence ID" value="EKU11897.1"/>
    <property type="molecule type" value="Genomic_DNA"/>
</dbReference>
<dbReference type="STRING" id="1244083.CSUNSWCD_1221"/>
<protein>
    <submittedName>
        <fullName evidence="1">Uncharacterized protein</fullName>
    </submittedName>
</protein>
<evidence type="ECO:0000313" key="2">
    <source>
        <dbReference type="Proteomes" id="UP000011939"/>
    </source>
</evidence>
<evidence type="ECO:0000313" key="1">
    <source>
        <dbReference type="EMBL" id="EKU11897.1"/>
    </source>
</evidence>
<gene>
    <name evidence="1" type="ORF">CSUNSWCD_1221</name>
</gene>